<name>A0A9W4T0U8_9GLOM</name>
<protein>
    <submittedName>
        <fullName evidence="1">19662_t:CDS:1</fullName>
    </submittedName>
</protein>
<evidence type="ECO:0000313" key="2">
    <source>
        <dbReference type="Proteomes" id="UP001153678"/>
    </source>
</evidence>
<reference evidence="1" key="1">
    <citation type="submission" date="2022-08" db="EMBL/GenBank/DDBJ databases">
        <authorList>
            <person name="Kallberg Y."/>
            <person name="Tangrot J."/>
            <person name="Rosling A."/>
        </authorList>
    </citation>
    <scope>NUCLEOTIDE SEQUENCE</scope>
    <source>
        <strain evidence="1">Wild A</strain>
    </source>
</reference>
<dbReference type="AlphaFoldDB" id="A0A9W4T0U8"/>
<comment type="caution">
    <text evidence="1">The sequence shown here is derived from an EMBL/GenBank/DDBJ whole genome shotgun (WGS) entry which is preliminary data.</text>
</comment>
<sequence>MSNNADISLNNILIPNISVELIFIVKNDIVVEFFVVFAVSWELFFQGFKMDVLVDDFVDLAFNSDFFEVEEEGRENTLVKKLDVDGGVFFDIFIKISKNGEIENLVFS</sequence>
<dbReference type="EMBL" id="CAMKVN010004958">
    <property type="protein sequence ID" value="CAI2188060.1"/>
    <property type="molecule type" value="Genomic_DNA"/>
</dbReference>
<organism evidence="1 2">
    <name type="scientific">Funneliformis geosporum</name>
    <dbReference type="NCBI Taxonomy" id="1117311"/>
    <lineage>
        <taxon>Eukaryota</taxon>
        <taxon>Fungi</taxon>
        <taxon>Fungi incertae sedis</taxon>
        <taxon>Mucoromycota</taxon>
        <taxon>Glomeromycotina</taxon>
        <taxon>Glomeromycetes</taxon>
        <taxon>Glomerales</taxon>
        <taxon>Glomeraceae</taxon>
        <taxon>Funneliformis</taxon>
    </lineage>
</organism>
<keyword evidence="2" id="KW-1185">Reference proteome</keyword>
<gene>
    <name evidence="1" type="ORF">FWILDA_LOCUS13391</name>
</gene>
<dbReference type="Proteomes" id="UP001153678">
    <property type="component" value="Unassembled WGS sequence"/>
</dbReference>
<accession>A0A9W4T0U8</accession>
<evidence type="ECO:0000313" key="1">
    <source>
        <dbReference type="EMBL" id="CAI2188060.1"/>
    </source>
</evidence>
<proteinExistence type="predicted"/>